<dbReference type="InterPro" id="IPR002731">
    <property type="entry name" value="ATPase_BadF"/>
</dbReference>
<dbReference type="STRING" id="121292.AU252_17550"/>
<evidence type="ECO:0000313" key="2">
    <source>
        <dbReference type="EMBL" id="ALV44040.1"/>
    </source>
</evidence>
<dbReference type="RefSeq" id="WP_058933029.1">
    <property type="nucleotide sequence ID" value="NZ_CP013747.1"/>
</dbReference>
<evidence type="ECO:0000313" key="3">
    <source>
        <dbReference type="Proteomes" id="UP000065151"/>
    </source>
</evidence>
<dbReference type="InterPro" id="IPR052519">
    <property type="entry name" value="Euk-type_GlcNAc_Kinase"/>
</dbReference>
<name>A0A0U3PNR9_9MICC</name>
<reference evidence="2 3" key="1">
    <citation type="submission" date="2015-12" db="EMBL/GenBank/DDBJ databases">
        <authorList>
            <person name="Shamseldin A."/>
            <person name="Moawad H."/>
            <person name="Abd El-Rahim W.M."/>
            <person name="Sadowsky M.J."/>
        </authorList>
    </citation>
    <scope>NUCLEOTIDE SEQUENCE [LARGE SCALE GENOMIC DNA]</scope>
    <source>
        <strain evidence="2 3">Ar51</strain>
    </source>
</reference>
<dbReference type="CDD" id="cd24007">
    <property type="entry name" value="ASKHA_NBD_eukNAGK-like"/>
    <property type="match status" value="1"/>
</dbReference>
<dbReference type="SUPFAM" id="SSF53067">
    <property type="entry name" value="Actin-like ATPase domain"/>
    <property type="match status" value="2"/>
</dbReference>
<evidence type="ECO:0000259" key="1">
    <source>
        <dbReference type="Pfam" id="PF01869"/>
    </source>
</evidence>
<sequence length="309" mass="31027">MGGAASAAAPGPLAGVIIGLDIGGTKTRGVRFEGGVAVADESAGSSNVQNVSREQAALNLADLFSRIGGGQVAQVYAGAGGIDTDDDAAALAALIEPHVPGAKVTVVHDSRLLLAAGGASTGVAVIAGTGSAAWGRNAAGDEARAGGWGYLLGDEGSGYWLGREAVRHSLSRMNQGLPADELTAALLAACGVDHPNRLIALFHSPDTGRRYWAQQARLVVDAAAAGHMVSQELLDQAGKDLAGLAAQALRKLGIDGPVILGSGLGMNVVPLQDSFRSHLAAAGVSDVRVLDQDPVFGVLKLVSEASGAH</sequence>
<dbReference type="PANTHER" id="PTHR43190:SF3">
    <property type="entry name" value="N-ACETYL-D-GLUCOSAMINE KINASE"/>
    <property type="match status" value="1"/>
</dbReference>
<feature type="domain" description="ATPase BadF/BadG/BcrA/BcrD type" evidence="1">
    <location>
        <begin position="18"/>
        <end position="260"/>
    </location>
</feature>
<dbReference type="PANTHER" id="PTHR43190">
    <property type="entry name" value="N-ACETYL-D-GLUCOSAMINE KINASE"/>
    <property type="match status" value="1"/>
</dbReference>
<dbReference type="AlphaFoldDB" id="A0A0U3PNR9"/>
<dbReference type="Pfam" id="PF01869">
    <property type="entry name" value="BcrAD_BadFG"/>
    <property type="match status" value="1"/>
</dbReference>
<organism evidence="2">
    <name type="scientific">Pseudarthrobacter sulfonivorans</name>
    <dbReference type="NCBI Taxonomy" id="121292"/>
    <lineage>
        <taxon>Bacteria</taxon>
        <taxon>Bacillati</taxon>
        <taxon>Actinomycetota</taxon>
        <taxon>Actinomycetes</taxon>
        <taxon>Micrococcales</taxon>
        <taxon>Micrococcaceae</taxon>
        <taxon>Pseudarthrobacter</taxon>
    </lineage>
</organism>
<protein>
    <submittedName>
        <fullName evidence="2">ATPase</fullName>
    </submittedName>
</protein>
<dbReference type="Gene3D" id="3.30.420.40">
    <property type="match status" value="2"/>
</dbReference>
<dbReference type="EMBL" id="CP013747">
    <property type="protein sequence ID" value="ALV44040.1"/>
    <property type="molecule type" value="Genomic_DNA"/>
</dbReference>
<dbReference type="Proteomes" id="UP000065151">
    <property type="component" value="Chromosome"/>
</dbReference>
<dbReference type="KEGG" id="psul:AU252_17550"/>
<gene>
    <name evidence="2" type="ORF">AU252_17550</name>
</gene>
<dbReference type="InterPro" id="IPR043129">
    <property type="entry name" value="ATPase_NBD"/>
</dbReference>
<accession>A0A0U3PNR9</accession>
<proteinExistence type="predicted"/>